<accession>A0A9N9C5T8</accession>
<gene>
    <name evidence="1" type="ORF">DEBURN_LOCUS9094</name>
</gene>
<proteinExistence type="predicted"/>
<evidence type="ECO:0000313" key="1">
    <source>
        <dbReference type="EMBL" id="CAG8591794.1"/>
    </source>
</evidence>
<evidence type="ECO:0000313" key="2">
    <source>
        <dbReference type="Proteomes" id="UP000789706"/>
    </source>
</evidence>
<reference evidence="1" key="1">
    <citation type="submission" date="2021-06" db="EMBL/GenBank/DDBJ databases">
        <authorList>
            <person name="Kallberg Y."/>
            <person name="Tangrot J."/>
            <person name="Rosling A."/>
        </authorList>
    </citation>
    <scope>NUCLEOTIDE SEQUENCE</scope>
    <source>
        <strain evidence="1">AZ414A</strain>
    </source>
</reference>
<dbReference type="AlphaFoldDB" id="A0A9N9C5T8"/>
<keyword evidence="2" id="KW-1185">Reference proteome</keyword>
<dbReference type="Proteomes" id="UP000789706">
    <property type="component" value="Unassembled WGS sequence"/>
</dbReference>
<name>A0A9N9C5T8_9GLOM</name>
<dbReference type="EMBL" id="CAJVPK010001580">
    <property type="protein sequence ID" value="CAG8591794.1"/>
    <property type="molecule type" value="Genomic_DNA"/>
</dbReference>
<protein>
    <submittedName>
        <fullName evidence="1">6512_t:CDS:1</fullName>
    </submittedName>
</protein>
<organism evidence="1 2">
    <name type="scientific">Diversispora eburnea</name>
    <dbReference type="NCBI Taxonomy" id="1213867"/>
    <lineage>
        <taxon>Eukaryota</taxon>
        <taxon>Fungi</taxon>
        <taxon>Fungi incertae sedis</taxon>
        <taxon>Mucoromycota</taxon>
        <taxon>Glomeromycotina</taxon>
        <taxon>Glomeromycetes</taxon>
        <taxon>Diversisporales</taxon>
        <taxon>Diversisporaceae</taxon>
        <taxon>Diversispora</taxon>
    </lineage>
</organism>
<sequence>MVLYYLGCVCEIKTSKIKDLNKYINLSENFRKVQCQPTLRILQNQVPVENLSSTSLAPEATTVTLVFAERYEEEANQYNVNSMYVYEMKESGTARKVSKVLLVSLWRVFYKQINEQNYGAHLRIKLFLLVSVRKRISKIVRPLGNQVKCIHINRFIVAGQVNLKTDIEMEKLKLEKKRFTRF</sequence>
<comment type="caution">
    <text evidence="1">The sequence shown here is derived from an EMBL/GenBank/DDBJ whole genome shotgun (WGS) entry which is preliminary data.</text>
</comment>